<dbReference type="InterPro" id="IPR045851">
    <property type="entry name" value="AMP-bd_C_sf"/>
</dbReference>
<evidence type="ECO:0000313" key="4">
    <source>
        <dbReference type="EMBL" id="KAA2237947.1"/>
    </source>
</evidence>
<reference evidence="4 5" key="1">
    <citation type="submission" date="2019-09" db="EMBL/GenBank/DDBJ databases">
        <title>Salinarimonas rosea gen. nov., sp. nov., a new member of the a-2 subgroup of the Proteobacteria.</title>
        <authorList>
            <person name="Liu J."/>
        </authorList>
    </citation>
    <scope>NUCLEOTIDE SEQUENCE [LARGE SCALE GENOMIC DNA]</scope>
    <source>
        <strain evidence="4 5">BN140002</strain>
    </source>
</reference>
<evidence type="ECO:0000259" key="2">
    <source>
        <dbReference type="Pfam" id="PF00501"/>
    </source>
</evidence>
<dbReference type="EMBL" id="VUOA01000016">
    <property type="protein sequence ID" value="KAA2237947.1"/>
    <property type="molecule type" value="Genomic_DNA"/>
</dbReference>
<dbReference type="InterPro" id="IPR000873">
    <property type="entry name" value="AMP-dep_synth/lig_dom"/>
</dbReference>
<dbReference type="GO" id="GO:0006631">
    <property type="term" value="P:fatty acid metabolic process"/>
    <property type="evidence" value="ECO:0007669"/>
    <property type="project" value="TreeGrafter"/>
</dbReference>
<dbReference type="OrthoDB" id="9787658at2"/>
<dbReference type="InterPro" id="IPR042099">
    <property type="entry name" value="ANL_N_sf"/>
</dbReference>
<feature type="domain" description="AMP-dependent synthetase/ligase" evidence="2">
    <location>
        <begin position="117"/>
        <end position="251"/>
    </location>
</feature>
<accession>A0A5B2VID9</accession>
<dbReference type="SUPFAM" id="SSF56801">
    <property type="entry name" value="Acetyl-CoA synthetase-like"/>
    <property type="match status" value="1"/>
</dbReference>
<evidence type="ECO:0000259" key="3">
    <source>
        <dbReference type="Pfam" id="PF13193"/>
    </source>
</evidence>
<feature type="domain" description="AMP-binding enzyme C-terminal" evidence="3">
    <location>
        <begin position="324"/>
        <end position="396"/>
    </location>
</feature>
<reference evidence="4 5" key="2">
    <citation type="submission" date="2019-09" db="EMBL/GenBank/DDBJ databases">
        <authorList>
            <person name="Jin C."/>
        </authorList>
    </citation>
    <scope>NUCLEOTIDE SEQUENCE [LARGE SCALE GENOMIC DNA]</scope>
    <source>
        <strain evidence="4 5">BN140002</strain>
    </source>
</reference>
<gene>
    <name evidence="4" type="ORF">F0L46_06655</name>
</gene>
<evidence type="ECO:0000313" key="5">
    <source>
        <dbReference type="Proteomes" id="UP000323142"/>
    </source>
</evidence>
<dbReference type="Pfam" id="PF00501">
    <property type="entry name" value="AMP-binding"/>
    <property type="match status" value="1"/>
</dbReference>
<dbReference type="RefSeq" id="WP_149816279.1">
    <property type="nucleotide sequence ID" value="NZ_VUOA01000016.1"/>
</dbReference>
<dbReference type="PANTHER" id="PTHR43201">
    <property type="entry name" value="ACYL-COA SYNTHETASE"/>
    <property type="match status" value="1"/>
</dbReference>
<organism evidence="4 5">
    <name type="scientific">Salinarimonas soli</name>
    <dbReference type="NCBI Taxonomy" id="1638099"/>
    <lineage>
        <taxon>Bacteria</taxon>
        <taxon>Pseudomonadati</taxon>
        <taxon>Pseudomonadota</taxon>
        <taxon>Alphaproteobacteria</taxon>
        <taxon>Hyphomicrobiales</taxon>
        <taxon>Salinarimonadaceae</taxon>
        <taxon>Salinarimonas</taxon>
    </lineage>
</organism>
<evidence type="ECO:0000256" key="1">
    <source>
        <dbReference type="ARBA" id="ARBA00006432"/>
    </source>
</evidence>
<comment type="similarity">
    <text evidence="1">Belongs to the ATP-dependent AMP-binding enzyme family.</text>
</comment>
<dbReference type="AlphaFoldDB" id="A0A5B2VID9"/>
<dbReference type="GO" id="GO:0031956">
    <property type="term" value="F:medium-chain fatty acid-CoA ligase activity"/>
    <property type="evidence" value="ECO:0007669"/>
    <property type="project" value="TreeGrafter"/>
</dbReference>
<dbReference type="Gene3D" id="3.30.300.30">
    <property type="match status" value="1"/>
</dbReference>
<protein>
    <submittedName>
        <fullName evidence="4">AMP-binding protein</fullName>
    </submittedName>
</protein>
<dbReference type="Pfam" id="PF13193">
    <property type="entry name" value="AMP-binding_C"/>
    <property type="match status" value="1"/>
</dbReference>
<dbReference type="InterPro" id="IPR025110">
    <property type="entry name" value="AMP-bd_C"/>
</dbReference>
<name>A0A5B2VID9_9HYPH</name>
<sequence length="400" mass="42253">MAHMPADSGAPLPREALARIVESKLRAEIAAASGQLNPGTTVRRLPSGPWPETLAIADDAPAPTLGSDSLERMWLAGALGEMFDLEDQAGALLHAPAFGDWLDIVARDWRGERVTFLTSGSSGRPKPCEHRMEDLATEVDALADAFAGRTRILTAVPAHHIYGFLFTALLPARLGVPVAAFAAPAPGDLVVSYPDHWAFVARTHRAFASDVAGVTSTAPCPPELKADLAALGLAALTEVYGSSETAGLGLRRHPDPAYTLMPHWSLGPADPEGNPTVVHRSGRVVALMDRLEPVTDRTFTLAGRRDGAVQVGGQNVHPARIAEHLRTHPLVADAAVRLMRPDEGTRLKAFLVLAPGTDEAEAREALTAWIAGAFSAPERPVALTFGAALPVGAMGKAADW</sequence>
<dbReference type="Gene3D" id="3.40.50.12780">
    <property type="entry name" value="N-terminal domain of ligase-like"/>
    <property type="match status" value="1"/>
</dbReference>
<dbReference type="PANTHER" id="PTHR43201:SF8">
    <property type="entry name" value="ACYL-COA SYNTHETASE FAMILY MEMBER 3"/>
    <property type="match status" value="1"/>
</dbReference>
<keyword evidence="5" id="KW-1185">Reference proteome</keyword>
<proteinExistence type="inferred from homology"/>
<comment type="caution">
    <text evidence="4">The sequence shown here is derived from an EMBL/GenBank/DDBJ whole genome shotgun (WGS) entry which is preliminary data.</text>
</comment>
<dbReference type="Proteomes" id="UP000323142">
    <property type="component" value="Unassembled WGS sequence"/>
</dbReference>